<comment type="caution">
    <text evidence="2">The sequence shown here is derived from an EMBL/GenBank/DDBJ whole genome shotgun (WGS) entry which is preliminary data.</text>
</comment>
<dbReference type="PANTHER" id="PTHR42678:SF34">
    <property type="entry name" value="OS04G0183300 PROTEIN"/>
    <property type="match status" value="1"/>
</dbReference>
<dbReference type="InterPro" id="IPR036928">
    <property type="entry name" value="AS_sf"/>
</dbReference>
<evidence type="ECO:0000313" key="2">
    <source>
        <dbReference type="EMBL" id="VXC33220.1"/>
    </source>
</evidence>
<dbReference type="AlphaFoldDB" id="A0AAX3J9X9"/>
<feature type="domain" description="Amidase" evidence="1">
    <location>
        <begin position="29"/>
        <end position="204"/>
    </location>
</feature>
<dbReference type="EMBL" id="CABWMH010000031">
    <property type="protein sequence ID" value="VXC33220.1"/>
    <property type="molecule type" value="Genomic_DNA"/>
</dbReference>
<proteinExistence type="predicted"/>
<gene>
    <name evidence="2" type="ORF">PANT111_370001</name>
</gene>
<organism evidence="2 3">
    <name type="scientific">Pantoea brenneri</name>
    <dbReference type="NCBI Taxonomy" id="472694"/>
    <lineage>
        <taxon>Bacteria</taxon>
        <taxon>Pseudomonadati</taxon>
        <taxon>Pseudomonadota</taxon>
        <taxon>Gammaproteobacteria</taxon>
        <taxon>Enterobacterales</taxon>
        <taxon>Erwiniaceae</taxon>
        <taxon>Pantoea</taxon>
    </lineage>
</organism>
<evidence type="ECO:0000313" key="3">
    <source>
        <dbReference type="Proteomes" id="UP000433737"/>
    </source>
</evidence>
<dbReference type="Proteomes" id="UP000433737">
    <property type="component" value="Unassembled WGS sequence"/>
</dbReference>
<name>A0AAX3J9X9_9GAMM</name>
<reference evidence="2 3" key="1">
    <citation type="submission" date="2019-10" db="EMBL/GenBank/DDBJ databases">
        <authorList>
            <person name="Karimi E."/>
        </authorList>
    </citation>
    <scope>NUCLEOTIDE SEQUENCE [LARGE SCALE GENOMIC DNA]</scope>
    <source>
        <strain evidence="2">Pantoea sp. 111</strain>
    </source>
</reference>
<dbReference type="InterPro" id="IPR023631">
    <property type="entry name" value="Amidase_dom"/>
</dbReference>
<dbReference type="Pfam" id="PF01425">
    <property type="entry name" value="Amidase"/>
    <property type="match status" value="1"/>
</dbReference>
<sequence length="229" mass="23860">MKERSALLASGSARAIGAAIAAGEISALEATEWYLDRIERLDQGKEGINCVRTVSRLAREEARRADAALAAGQAAGPLHGVPYLIKDNAFTLDGSFASAGASALAEFIPPYEATVVARLREAGAVLLGKTNLTEFADFVAETMPAEFSGAGGVVRHPLGGRYDRGMGSSVGSAAAVAAGFCGFAIGSETQNSIQAPAVHSAVVGNDSNLLIVFYVQIMPDDFVMQLHRF</sequence>
<dbReference type="Gene3D" id="3.90.1300.10">
    <property type="entry name" value="Amidase signature (AS) domain"/>
    <property type="match status" value="1"/>
</dbReference>
<dbReference type="PANTHER" id="PTHR42678">
    <property type="entry name" value="AMIDASE"/>
    <property type="match status" value="1"/>
</dbReference>
<protein>
    <recommendedName>
        <fullName evidence="1">Amidase domain-containing protein</fullName>
    </recommendedName>
</protein>
<evidence type="ECO:0000259" key="1">
    <source>
        <dbReference type="Pfam" id="PF01425"/>
    </source>
</evidence>
<accession>A0AAX3J9X9</accession>
<dbReference type="SUPFAM" id="SSF75304">
    <property type="entry name" value="Amidase signature (AS) enzymes"/>
    <property type="match status" value="1"/>
</dbReference>